<evidence type="ECO:0000256" key="1">
    <source>
        <dbReference type="ARBA" id="ARBA00012417"/>
    </source>
</evidence>
<evidence type="ECO:0000256" key="2">
    <source>
        <dbReference type="ARBA" id="ARBA00022679"/>
    </source>
</evidence>
<comment type="similarity">
    <text evidence="6">Belongs to the DNA polymerase HolA subunit family.</text>
</comment>
<keyword evidence="9" id="KW-1185">Reference proteome</keyword>
<dbReference type="SUPFAM" id="SSF52540">
    <property type="entry name" value="P-loop containing nucleoside triphosphate hydrolases"/>
    <property type="match status" value="1"/>
</dbReference>
<dbReference type="PANTHER" id="PTHR34388">
    <property type="entry name" value="DNA POLYMERASE III SUBUNIT DELTA"/>
    <property type="match status" value="1"/>
</dbReference>
<keyword evidence="5" id="KW-0239">DNA-directed DNA polymerase</keyword>
<evidence type="ECO:0000313" key="9">
    <source>
        <dbReference type="Proteomes" id="UP001241747"/>
    </source>
</evidence>
<evidence type="ECO:0000313" key="8">
    <source>
        <dbReference type="EMBL" id="MDQ0505426.1"/>
    </source>
</evidence>
<dbReference type="NCBIfam" id="TIGR01128">
    <property type="entry name" value="holA"/>
    <property type="match status" value="1"/>
</dbReference>
<dbReference type="Gene3D" id="1.20.272.10">
    <property type="match status" value="1"/>
</dbReference>
<organism evidence="8 9">
    <name type="scientific">Xanthobacter agilis</name>
    <dbReference type="NCBI Taxonomy" id="47492"/>
    <lineage>
        <taxon>Bacteria</taxon>
        <taxon>Pseudomonadati</taxon>
        <taxon>Pseudomonadota</taxon>
        <taxon>Alphaproteobacteria</taxon>
        <taxon>Hyphomicrobiales</taxon>
        <taxon>Xanthobacteraceae</taxon>
        <taxon>Xanthobacter</taxon>
    </lineage>
</organism>
<dbReference type="SUPFAM" id="SSF48019">
    <property type="entry name" value="post-AAA+ oligomerization domain-like"/>
    <property type="match status" value="1"/>
</dbReference>
<dbReference type="EMBL" id="JAUSVY010000004">
    <property type="protein sequence ID" value="MDQ0505426.1"/>
    <property type="molecule type" value="Genomic_DNA"/>
</dbReference>
<accession>A0ABU0LE63</accession>
<evidence type="ECO:0000256" key="6">
    <source>
        <dbReference type="ARBA" id="ARBA00034754"/>
    </source>
</evidence>
<dbReference type="GO" id="GO:0003887">
    <property type="term" value="F:DNA-directed DNA polymerase activity"/>
    <property type="evidence" value="ECO:0007669"/>
    <property type="project" value="UniProtKB-EC"/>
</dbReference>
<dbReference type="Proteomes" id="UP001241747">
    <property type="component" value="Unassembled WGS sequence"/>
</dbReference>
<evidence type="ECO:0000256" key="5">
    <source>
        <dbReference type="ARBA" id="ARBA00022932"/>
    </source>
</evidence>
<dbReference type="Gene3D" id="1.10.8.60">
    <property type="match status" value="1"/>
</dbReference>
<evidence type="ECO:0000256" key="3">
    <source>
        <dbReference type="ARBA" id="ARBA00022695"/>
    </source>
</evidence>
<dbReference type="InterPro" id="IPR027417">
    <property type="entry name" value="P-loop_NTPase"/>
</dbReference>
<dbReference type="Gene3D" id="3.40.50.300">
    <property type="entry name" value="P-loop containing nucleotide triphosphate hydrolases"/>
    <property type="match status" value="1"/>
</dbReference>
<dbReference type="InterPro" id="IPR005790">
    <property type="entry name" value="DNA_polIII_delta"/>
</dbReference>
<comment type="catalytic activity">
    <reaction evidence="7">
        <text>DNA(n) + a 2'-deoxyribonucleoside 5'-triphosphate = DNA(n+1) + diphosphate</text>
        <dbReference type="Rhea" id="RHEA:22508"/>
        <dbReference type="Rhea" id="RHEA-COMP:17339"/>
        <dbReference type="Rhea" id="RHEA-COMP:17340"/>
        <dbReference type="ChEBI" id="CHEBI:33019"/>
        <dbReference type="ChEBI" id="CHEBI:61560"/>
        <dbReference type="ChEBI" id="CHEBI:173112"/>
        <dbReference type="EC" id="2.7.7.7"/>
    </reaction>
</comment>
<keyword evidence="3 8" id="KW-0548">Nucleotidyltransferase</keyword>
<gene>
    <name evidence="8" type="ORF">QOZ94_002222</name>
</gene>
<dbReference type="RefSeq" id="WP_237344106.1">
    <property type="nucleotide sequence ID" value="NZ_JABWGX010000002.1"/>
</dbReference>
<dbReference type="InterPro" id="IPR008921">
    <property type="entry name" value="DNA_pol3_clamp-load_cplx_C"/>
</dbReference>
<dbReference type="EC" id="2.7.7.7" evidence="1"/>
<sequence length="343" mass="36275">MVAVRPGDAEAALARRDPKRHVVLIFGPDVGLVRERAEGLVRRSIPDAHDPFALVRLEGDDLASDPRRLIDETSTIGLFGGERVVWVRAGSRNIVPALQPVLDHPSGTLVVVEAGDLKRGAPLRALCESSPNALAVACYADTERDLARLVDTMMGEAGLSIERDARELLVSLIGGDRLASRGEIAKLALYAQGQGRVSLEDVRLIVGDASALALDDVVDAALSGASGEAVMALSKAFGAATRPDAVLGALLRALLGLHQMTLHVAAGQSPERVIESARPAVHFSRKPKLERALRGFDPARCLKALLAVDEAVLAARRNAALAPAICERTVLQVAQLAGRRRGG</sequence>
<protein>
    <recommendedName>
        <fullName evidence="1">DNA-directed DNA polymerase</fullName>
        <ecNumber evidence="1">2.7.7.7</ecNumber>
    </recommendedName>
</protein>
<comment type="caution">
    <text evidence="8">The sequence shown here is derived from an EMBL/GenBank/DDBJ whole genome shotgun (WGS) entry which is preliminary data.</text>
</comment>
<keyword evidence="2 8" id="KW-0808">Transferase</keyword>
<reference evidence="8 9" key="1">
    <citation type="submission" date="2023-07" db="EMBL/GenBank/DDBJ databases">
        <title>Genomic Encyclopedia of Type Strains, Phase IV (KMG-IV): sequencing the most valuable type-strain genomes for metagenomic binning, comparative biology and taxonomic classification.</title>
        <authorList>
            <person name="Goeker M."/>
        </authorList>
    </citation>
    <scope>NUCLEOTIDE SEQUENCE [LARGE SCALE GENOMIC DNA]</scope>
    <source>
        <strain evidence="8 9">DSM 3770</strain>
    </source>
</reference>
<keyword evidence="4" id="KW-0235">DNA replication</keyword>
<name>A0ABU0LE63_XANAG</name>
<evidence type="ECO:0000256" key="4">
    <source>
        <dbReference type="ARBA" id="ARBA00022705"/>
    </source>
</evidence>
<evidence type="ECO:0000256" key="7">
    <source>
        <dbReference type="ARBA" id="ARBA00049244"/>
    </source>
</evidence>
<dbReference type="PANTHER" id="PTHR34388:SF1">
    <property type="entry name" value="DNA POLYMERASE III SUBUNIT DELTA"/>
    <property type="match status" value="1"/>
</dbReference>
<proteinExistence type="inferred from homology"/>